<dbReference type="EMBL" id="NFHO01000007">
    <property type="protein sequence ID" value="OUN42583.1"/>
    <property type="molecule type" value="Genomic_DNA"/>
</dbReference>
<evidence type="ECO:0000256" key="2">
    <source>
        <dbReference type="ARBA" id="ARBA00023125"/>
    </source>
</evidence>
<keyword evidence="2" id="KW-0238">DNA-binding</keyword>
<keyword evidence="3" id="KW-0804">Transcription</keyword>
<dbReference type="InterPro" id="IPR036388">
    <property type="entry name" value="WH-like_DNA-bd_sf"/>
</dbReference>
<dbReference type="GO" id="GO:0003677">
    <property type="term" value="F:DNA binding"/>
    <property type="evidence" value="ECO:0007669"/>
    <property type="project" value="UniProtKB-KW"/>
</dbReference>
<dbReference type="eggNOG" id="COG1733">
    <property type="taxonomic scope" value="Bacteria"/>
</dbReference>
<dbReference type="InterPro" id="IPR036390">
    <property type="entry name" value="WH_DNA-bd_sf"/>
</dbReference>
<dbReference type="STRING" id="1118060.GCA_000311845_00432"/>
<evidence type="ECO:0000256" key="1">
    <source>
        <dbReference type="ARBA" id="ARBA00023015"/>
    </source>
</evidence>
<proteinExistence type="predicted"/>
<sequence length="133" mass="15548">MEKRVEERACRDAWACIEDADFEQTGFSYTLSLIQGKYKMVILYCLMEFQPVRFNELRRYLKTVSDKTLSRALKELEADGLVWREAYPQIPPKVEYGLTERGASLMEVLDAMCTWGSKHRDWKKAEPSHMEAS</sequence>
<dbReference type="Gene3D" id="1.10.10.10">
    <property type="entry name" value="Winged helix-like DNA-binding domain superfamily/Winged helix DNA-binding domain"/>
    <property type="match status" value="1"/>
</dbReference>
<dbReference type="PANTHER" id="PTHR33204:SF29">
    <property type="entry name" value="TRANSCRIPTIONAL REGULATOR"/>
    <property type="match status" value="1"/>
</dbReference>
<evidence type="ECO:0000313" key="6">
    <source>
        <dbReference type="Proteomes" id="UP000196560"/>
    </source>
</evidence>
<dbReference type="SUPFAM" id="SSF46785">
    <property type="entry name" value="Winged helix' DNA-binding domain"/>
    <property type="match status" value="1"/>
</dbReference>
<dbReference type="PANTHER" id="PTHR33204">
    <property type="entry name" value="TRANSCRIPTIONAL REGULATOR, MARR FAMILY"/>
    <property type="match status" value="1"/>
</dbReference>
<keyword evidence="1" id="KW-0805">Transcription regulation</keyword>
<accession>A0A1Y3U1B4</accession>
<name>A0A1Y3U1B4_9ACTN</name>
<dbReference type="Pfam" id="PF01638">
    <property type="entry name" value="HxlR"/>
    <property type="match status" value="1"/>
</dbReference>
<reference evidence="6" key="1">
    <citation type="submission" date="2017-04" db="EMBL/GenBank/DDBJ databases">
        <title>Function of individual gut microbiota members based on whole genome sequencing of pure cultures obtained from chicken caecum.</title>
        <authorList>
            <person name="Medvecky M."/>
            <person name="Cejkova D."/>
            <person name="Polansky O."/>
            <person name="Karasova D."/>
            <person name="Kubasova T."/>
            <person name="Cizek A."/>
            <person name="Rychlik I."/>
        </authorList>
    </citation>
    <scope>NUCLEOTIDE SEQUENCE [LARGE SCALE GENOMIC DNA]</scope>
    <source>
        <strain evidence="6">An70</strain>
    </source>
</reference>
<gene>
    <name evidence="5" type="ORF">B5G21_07065</name>
</gene>
<dbReference type="AlphaFoldDB" id="A0A1Y3U1B4"/>
<dbReference type="RefSeq" id="WP_087186591.1">
    <property type="nucleotide sequence ID" value="NZ_DBEZZV010000028.1"/>
</dbReference>
<dbReference type="PROSITE" id="PS51118">
    <property type="entry name" value="HTH_HXLR"/>
    <property type="match status" value="1"/>
</dbReference>
<evidence type="ECO:0000313" key="5">
    <source>
        <dbReference type="EMBL" id="OUN42583.1"/>
    </source>
</evidence>
<dbReference type="InterPro" id="IPR002577">
    <property type="entry name" value="HTH_HxlR"/>
</dbReference>
<organism evidence="5 6">
    <name type="scientific">Enorma massiliensis</name>
    <dbReference type="NCBI Taxonomy" id="1472761"/>
    <lineage>
        <taxon>Bacteria</taxon>
        <taxon>Bacillati</taxon>
        <taxon>Actinomycetota</taxon>
        <taxon>Coriobacteriia</taxon>
        <taxon>Coriobacteriales</taxon>
        <taxon>Coriobacteriaceae</taxon>
        <taxon>Enorma</taxon>
    </lineage>
</organism>
<evidence type="ECO:0000259" key="4">
    <source>
        <dbReference type="PROSITE" id="PS51118"/>
    </source>
</evidence>
<protein>
    <submittedName>
        <fullName evidence="5">Transcriptional regulator</fullName>
    </submittedName>
</protein>
<dbReference type="Proteomes" id="UP000196560">
    <property type="component" value="Unassembled WGS sequence"/>
</dbReference>
<feature type="domain" description="HTH hxlR-type" evidence="4">
    <location>
        <begin position="16"/>
        <end position="124"/>
    </location>
</feature>
<evidence type="ECO:0000256" key="3">
    <source>
        <dbReference type="ARBA" id="ARBA00023163"/>
    </source>
</evidence>
<comment type="caution">
    <text evidence="5">The sequence shown here is derived from an EMBL/GenBank/DDBJ whole genome shotgun (WGS) entry which is preliminary data.</text>
</comment>
<keyword evidence="6" id="KW-1185">Reference proteome</keyword>